<dbReference type="Pfam" id="PF08275">
    <property type="entry name" value="DNAG_N"/>
    <property type="match status" value="1"/>
</dbReference>
<comment type="domain">
    <text evidence="12">Contains an N-terminal zinc-binding domain, a central core domain that contains the primase activity, and a C-terminal DnaB-binding domain.</text>
</comment>
<reference evidence="18" key="1">
    <citation type="submission" date="2017-09" db="EMBL/GenBank/DDBJ databases">
        <title>Depth-based differentiation of microbial function through sediment-hosted aquifers and enrichment of novel symbionts in the deep terrestrial subsurface.</title>
        <authorList>
            <person name="Probst A.J."/>
            <person name="Ladd B."/>
            <person name="Jarett J.K."/>
            <person name="Geller-Mcgrath D.E."/>
            <person name="Sieber C.M.K."/>
            <person name="Emerson J.B."/>
            <person name="Anantharaman K."/>
            <person name="Thomas B.C."/>
            <person name="Malmstrom R."/>
            <person name="Stieglmeier M."/>
            <person name="Klingl A."/>
            <person name="Woyke T."/>
            <person name="Ryan C.M."/>
            <person name="Banfield J.F."/>
        </authorList>
    </citation>
    <scope>NUCLEOTIDE SEQUENCE [LARGE SCALE GENOMIC DNA]</scope>
</reference>
<evidence type="ECO:0000259" key="16">
    <source>
        <dbReference type="PROSITE" id="PS50880"/>
    </source>
</evidence>
<comment type="caution">
    <text evidence="17">The sequence shown here is derived from an EMBL/GenBank/DDBJ whole genome shotgun (WGS) entry which is preliminary data.</text>
</comment>
<dbReference type="InterPro" id="IPR006295">
    <property type="entry name" value="DNA_primase_DnaG"/>
</dbReference>
<dbReference type="PROSITE" id="PS50880">
    <property type="entry name" value="TOPRIM"/>
    <property type="match status" value="1"/>
</dbReference>
<keyword evidence="10 12" id="KW-0238">DNA-binding</keyword>
<keyword evidence="6 12" id="KW-0479">Metal-binding</keyword>
<dbReference type="GO" id="GO:1990077">
    <property type="term" value="C:primosome complex"/>
    <property type="evidence" value="ECO:0007669"/>
    <property type="project" value="UniProtKB-KW"/>
</dbReference>
<dbReference type="Pfam" id="PF01807">
    <property type="entry name" value="Zn_ribbon_DnaG"/>
    <property type="match status" value="1"/>
</dbReference>
<evidence type="ECO:0000256" key="10">
    <source>
        <dbReference type="ARBA" id="ARBA00023125"/>
    </source>
</evidence>
<dbReference type="InterPro" id="IPR013264">
    <property type="entry name" value="DNAG_N"/>
</dbReference>
<evidence type="ECO:0000256" key="7">
    <source>
        <dbReference type="ARBA" id="ARBA00022771"/>
    </source>
</evidence>
<dbReference type="Gene3D" id="1.10.860.10">
    <property type="entry name" value="DNAb Helicase, Chain A"/>
    <property type="match status" value="1"/>
</dbReference>
<evidence type="ECO:0000256" key="5">
    <source>
        <dbReference type="ARBA" id="ARBA00022705"/>
    </source>
</evidence>
<dbReference type="Gene3D" id="3.90.980.10">
    <property type="entry name" value="DNA primase, catalytic core, N-terminal domain"/>
    <property type="match status" value="1"/>
</dbReference>
<feature type="region of interest" description="Disordered" evidence="15">
    <location>
        <begin position="437"/>
        <end position="459"/>
    </location>
</feature>
<dbReference type="GO" id="GO:0008270">
    <property type="term" value="F:zinc ion binding"/>
    <property type="evidence" value="ECO:0007669"/>
    <property type="project" value="UniProtKB-UniRule"/>
</dbReference>
<feature type="domain" description="Toprim" evidence="16">
    <location>
        <begin position="259"/>
        <end position="342"/>
    </location>
</feature>
<feature type="zinc finger region" description="CHC2-type" evidence="12 14">
    <location>
        <begin position="34"/>
        <end position="58"/>
    </location>
</feature>
<dbReference type="InterPro" id="IPR050219">
    <property type="entry name" value="DnaG_primase"/>
</dbReference>
<evidence type="ECO:0000256" key="1">
    <source>
        <dbReference type="ARBA" id="ARBA00022478"/>
    </source>
</evidence>
<evidence type="ECO:0000313" key="17">
    <source>
        <dbReference type="EMBL" id="PIR95414.1"/>
    </source>
</evidence>
<evidence type="ECO:0000256" key="9">
    <source>
        <dbReference type="ARBA" id="ARBA00022842"/>
    </source>
</evidence>
<keyword evidence="8 12" id="KW-0862">Zinc</keyword>
<dbReference type="GO" id="GO:0000428">
    <property type="term" value="C:DNA-directed RNA polymerase complex"/>
    <property type="evidence" value="ECO:0007669"/>
    <property type="project" value="UniProtKB-KW"/>
</dbReference>
<evidence type="ECO:0000256" key="8">
    <source>
        <dbReference type="ARBA" id="ARBA00022833"/>
    </source>
</evidence>
<evidence type="ECO:0000256" key="13">
    <source>
        <dbReference type="PIRNR" id="PIRNR002811"/>
    </source>
</evidence>
<dbReference type="SMART" id="SM00400">
    <property type="entry name" value="ZnF_CHCC"/>
    <property type="match status" value="1"/>
</dbReference>
<dbReference type="EMBL" id="PFAL01000023">
    <property type="protein sequence ID" value="PIR95414.1"/>
    <property type="molecule type" value="Genomic_DNA"/>
</dbReference>
<keyword evidence="11 12" id="KW-0804">Transcription</keyword>
<comment type="function">
    <text evidence="12 13">RNA polymerase that catalyzes the synthesis of short RNA molecules used as primers for DNA polymerase during DNA replication.</text>
</comment>
<dbReference type="PANTHER" id="PTHR30313">
    <property type="entry name" value="DNA PRIMASE"/>
    <property type="match status" value="1"/>
</dbReference>
<dbReference type="Gene3D" id="3.90.580.10">
    <property type="entry name" value="Zinc finger, CHC2-type domain"/>
    <property type="match status" value="1"/>
</dbReference>
<dbReference type="InterPro" id="IPR034151">
    <property type="entry name" value="TOPRIM_DnaG_bac"/>
</dbReference>
<keyword evidence="2 12" id="KW-0639">Primosome</keyword>
<dbReference type="AlphaFoldDB" id="A0A2H0V8H3"/>
<comment type="similarity">
    <text evidence="12 13">Belongs to the DnaG primase family.</text>
</comment>
<dbReference type="InterPro" id="IPR036977">
    <property type="entry name" value="DNA_primase_Znf_CHC2"/>
</dbReference>
<proteinExistence type="inferred from homology"/>
<name>A0A2H0V8H3_9BACT</name>
<organism evidence="17 18">
    <name type="scientific">Candidatus Falkowbacteria bacterium CG10_big_fil_rev_8_21_14_0_10_37_18</name>
    <dbReference type="NCBI Taxonomy" id="1974562"/>
    <lineage>
        <taxon>Bacteria</taxon>
        <taxon>Candidatus Falkowiibacteriota</taxon>
    </lineage>
</organism>
<dbReference type="InterPro" id="IPR016136">
    <property type="entry name" value="DNA_helicase_N/primase_C"/>
</dbReference>
<dbReference type="PANTHER" id="PTHR30313:SF2">
    <property type="entry name" value="DNA PRIMASE"/>
    <property type="match status" value="1"/>
</dbReference>
<dbReference type="InterPro" id="IPR030846">
    <property type="entry name" value="DnaG_bac"/>
</dbReference>
<evidence type="ECO:0000256" key="11">
    <source>
        <dbReference type="ARBA" id="ARBA00023163"/>
    </source>
</evidence>
<dbReference type="CDD" id="cd03364">
    <property type="entry name" value="TOPRIM_DnaG_primases"/>
    <property type="match status" value="1"/>
</dbReference>
<accession>A0A2H0V8H3</accession>
<dbReference type="SUPFAM" id="SSF57783">
    <property type="entry name" value="Zinc beta-ribbon"/>
    <property type="match status" value="1"/>
</dbReference>
<protein>
    <recommendedName>
        <fullName evidence="12 13">DNA primase</fullName>
        <ecNumber evidence="12">2.7.7.101</ecNumber>
    </recommendedName>
</protein>
<dbReference type="HAMAP" id="MF_00974">
    <property type="entry name" value="DNA_primase_DnaG"/>
    <property type="match status" value="1"/>
</dbReference>
<sequence>MNQVEEIKSKLDIVEVIREYVQVKAVGANFQALCPFHNEKSPSFIISPDKQIWHCFGCSRGGDVLSFVMEKEGLNFAETLRFLAPKAGVVLQYENKEHQAKRNRILDILALAGKYYAHILGQAVGKKSKDYLLARGLSEDAIQEWQLGYSPDAWDELYKFLKERPVSEQKYTDEEIFAAGLIIKKEGGRGYYDRFRGRIMFPIWDINNNIIAFTARVSPEKEKTEKMGKYINSPQSAVYDKSRVLFALNKAKMAIREANLAIVVEGQMDVIACHEHGFKNVVASSGTALTAPQVGLLKRFTGDVALLFDMDQAGQMAADRGIKEVLAAELSLKIIVLPDAKDPDECLRNNLEGFKEAVLNAKPMLEYYFAKVSAGLDLENLDNKKTIRDQMFIMINLVISPTEQGYWLKRVGEELGFAENDVREEFGKWRDKQGGVKRTTVTDNEEGSDAKKTLTPAKATTSSREEKLAELLMALIIRFPEYTGYVTDNLDPSLIANEVLATFYRNLIIYYNKSDSLQYESFHAKLVSEEAGAEKLLDKLILLGEKDFYNYESAEVKAELINIINELKKSGRQKKIRELQKEISQAEKEGRLNDLVILMADLKNLMTS</sequence>
<dbReference type="GO" id="GO:0003677">
    <property type="term" value="F:DNA binding"/>
    <property type="evidence" value="ECO:0007669"/>
    <property type="project" value="UniProtKB-KW"/>
</dbReference>
<dbReference type="InterPro" id="IPR037068">
    <property type="entry name" value="DNA_primase_core_N_sf"/>
</dbReference>
<evidence type="ECO:0000256" key="3">
    <source>
        <dbReference type="ARBA" id="ARBA00022679"/>
    </source>
</evidence>
<evidence type="ECO:0000313" key="18">
    <source>
        <dbReference type="Proteomes" id="UP000229972"/>
    </source>
</evidence>
<keyword evidence="4 12" id="KW-0548">Nucleotidyltransferase</keyword>
<comment type="subunit">
    <text evidence="12">Monomer. Interacts with DnaB.</text>
</comment>
<dbReference type="PIRSF" id="PIRSF002811">
    <property type="entry name" value="DnaG"/>
    <property type="match status" value="1"/>
</dbReference>
<dbReference type="GO" id="GO:0005737">
    <property type="term" value="C:cytoplasm"/>
    <property type="evidence" value="ECO:0007669"/>
    <property type="project" value="TreeGrafter"/>
</dbReference>
<dbReference type="NCBIfam" id="TIGR01391">
    <property type="entry name" value="dnaG"/>
    <property type="match status" value="1"/>
</dbReference>
<evidence type="ECO:0000256" key="15">
    <source>
        <dbReference type="SAM" id="MobiDB-lite"/>
    </source>
</evidence>
<evidence type="ECO:0000256" key="14">
    <source>
        <dbReference type="PIRSR" id="PIRSR002811-1"/>
    </source>
</evidence>
<keyword evidence="3 12" id="KW-0808">Transferase</keyword>
<keyword evidence="5 12" id="KW-0235">DNA replication</keyword>
<dbReference type="Proteomes" id="UP000229972">
    <property type="component" value="Unassembled WGS sequence"/>
</dbReference>
<keyword evidence="1 12" id="KW-0240">DNA-directed RNA polymerase</keyword>
<dbReference type="EC" id="2.7.7.101" evidence="12"/>
<evidence type="ECO:0000256" key="12">
    <source>
        <dbReference type="HAMAP-Rule" id="MF_00974"/>
    </source>
</evidence>
<evidence type="ECO:0000256" key="6">
    <source>
        <dbReference type="ARBA" id="ARBA00022723"/>
    </source>
</evidence>
<evidence type="ECO:0000256" key="4">
    <source>
        <dbReference type="ARBA" id="ARBA00022695"/>
    </source>
</evidence>
<dbReference type="GO" id="GO:0006269">
    <property type="term" value="P:DNA replication, synthesis of primer"/>
    <property type="evidence" value="ECO:0007669"/>
    <property type="project" value="UniProtKB-UniRule"/>
</dbReference>
<keyword evidence="7 12" id="KW-0863">Zinc-finger</keyword>
<dbReference type="SUPFAM" id="SSF56731">
    <property type="entry name" value="DNA primase core"/>
    <property type="match status" value="1"/>
</dbReference>
<gene>
    <name evidence="12" type="primary">dnaG</name>
    <name evidence="17" type="ORF">COT93_02485</name>
</gene>
<dbReference type="GO" id="GO:0003899">
    <property type="term" value="F:DNA-directed RNA polymerase activity"/>
    <property type="evidence" value="ECO:0007669"/>
    <property type="project" value="UniProtKB-UniRule"/>
</dbReference>
<comment type="catalytic activity">
    <reaction evidence="12">
        <text>ssDNA + n NTP = ssDNA/pppN(pN)n-1 hybrid + (n-1) diphosphate.</text>
        <dbReference type="EC" id="2.7.7.101"/>
    </reaction>
</comment>
<dbReference type="InterPro" id="IPR002694">
    <property type="entry name" value="Znf_CHC2"/>
</dbReference>
<dbReference type="Gene3D" id="3.40.1360.10">
    <property type="match status" value="1"/>
</dbReference>
<dbReference type="FunFam" id="3.90.580.10:FF:000001">
    <property type="entry name" value="DNA primase"/>
    <property type="match status" value="1"/>
</dbReference>
<keyword evidence="9" id="KW-0460">Magnesium</keyword>
<dbReference type="SMART" id="SM00493">
    <property type="entry name" value="TOPRIM"/>
    <property type="match status" value="1"/>
</dbReference>
<dbReference type="Pfam" id="PF13155">
    <property type="entry name" value="Toprim_2"/>
    <property type="match status" value="1"/>
</dbReference>
<dbReference type="InterPro" id="IPR006171">
    <property type="entry name" value="TOPRIM_dom"/>
</dbReference>
<comment type="cofactor">
    <cofactor evidence="12 13 14">
        <name>Zn(2+)</name>
        <dbReference type="ChEBI" id="CHEBI:29105"/>
    </cofactor>
    <text evidence="12 13 14">Binds 1 zinc ion per monomer.</text>
</comment>
<evidence type="ECO:0000256" key="2">
    <source>
        <dbReference type="ARBA" id="ARBA00022515"/>
    </source>
</evidence>